<sequence>MFSCLPLNINLYFNRPRHDDYKQSNCLLQRSFLLKATQKIKIAGNHTGVFGHLPVVASGCHIGLELPT</sequence>
<proteinExistence type="predicted"/>
<organism evidence="1 2">
    <name type="scientific">Eubacterium callanderi</name>
    <dbReference type="NCBI Taxonomy" id="53442"/>
    <lineage>
        <taxon>Bacteria</taxon>
        <taxon>Bacillati</taxon>
        <taxon>Bacillota</taxon>
        <taxon>Clostridia</taxon>
        <taxon>Eubacteriales</taxon>
        <taxon>Eubacteriaceae</taxon>
        <taxon>Eubacterium</taxon>
    </lineage>
</organism>
<dbReference type="KEGG" id="elm:ELI_4146"/>
<evidence type="ECO:0000313" key="2">
    <source>
        <dbReference type="Proteomes" id="UP000006873"/>
    </source>
</evidence>
<protein>
    <submittedName>
        <fullName evidence="1">Uncharacterized protein</fullName>
    </submittedName>
</protein>
<reference evidence="1 2" key="2">
    <citation type="journal article" date="2011" name="J. Bacteriol.">
        <title>Complete genome sequence of a carbon monoxide-utilizing acetogen, Eubacterium limosum KIST612.</title>
        <authorList>
            <person name="Roh H."/>
            <person name="Ko H.J."/>
            <person name="Kim D."/>
            <person name="Choi D.G."/>
            <person name="Park S."/>
            <person name="Kim S."/>
            <person name="Chang I.S."/>
            <person name="Choi I.G."/>
        </authorList>
    </citation>
    <scope>NUCLEOTIDE SEQUENCE [LARGE SCALE GENOMIC DNA]</scope>
    <source>
        <strain evidence="1 2">KIST612</strain>
    </source>
</reference>
<dbReference type="AlphaFoldDB" id="E3GQ39"/>
<evidence type="ECO:0000313" key="1">
    <source>
        <dbReference type="EMBL" id="ADO39088.1"/>
    </source>
</evidence>
<dbReference type="Proteomes" id="UP000006873">
    <property type="component" value="Chromosome"/>
</dbReference>
<dbReference type="HOGENOM" id="CLU_2787647_0_0_9"/>
<accession>E3GQ39</accession>
<dbReference type="EMBL" id="CP002273">
    <property type="protein sequence ID" value="ADO39088.1"/>
    <property type="molecule type" value="Genomic_DNA"/>
</dbReference>
<keyword evidence="2" id="KW-1185">Reference proteome</keyword>
<gene>
    <name evidence="1" type="ordered locus">ELI_4146</name>
</gene>
<name>E3GQ39_9FIRM</name>
<reference key="1">
    <citation type="submission" date="2010-09" db="EMBL/GenBank/DDBJ databases">
        <authorList>
            <person name="Roh H."/>
            <person name="Ko H.-J."/>
            <person name="Kim D."/>
            <person name="Choi D.G."/>
            <person name="Park S."/>
            <person name="Kim S."/>
            <person name="Kim K.H."/>
            <person name="Chang I.S."/>
            <person name="Choi I.-G."/>
        </authorList>
    </citation>
    <scope>NUCLEOTIDE SEQUENCE</scope>
    <source>
        <strain>KIST612</strain>
    </source>
</reference>